<evidence type="ECO:0000256" key="15">
    <source>
        <dbReference type="ARBA" id="ARBA00023136"/>
    </source>
</evidence>
<gene>
    <name evidence="24" type="ORF">QBC34DRAFT_487431</name>
</gene>
<evidence type="ECO:0000256" key="7">
    <source>
        <dbReference type="ARBA" id="ARBA00022723"/>
    </source>
</evidence>
<evidence type="ECO:0000256" key="21">
    <source>
        <dbReference type="SAM" id="SignalP"/>
    </source>
</evidence>
<dbReference type="FunFam" id="3.30.200.20:FF:000077">
    <property type="entry name" value="Putative Serine/threonine-protein kinase/endoribonuclease IRE1"/>
    <property type="match status" value="1"/>
</dbReference>
<protein>
    <recommendedName>
        <fullName evidence="3">non-specific serine/threonine protein kinase</fullName>
        <ecNumber evidence="3">2.7.11.1</ecNumber>
    </recommendedName>
</protein>
<keyword evidence="10" id="KW-0418">Kinase</keyword>
<keyword evidence="15" id="KW-0472">Membrane</keyword>
<dbReference type="InterPro" id="IPR011047">
    <property type="entry name" value="Quinoprotein_ADH-like_sf"/>
</dbReference>
<dbReference type="GO" id="GO:0004674">
    <property type="term" value="F:protein serine/threonine kinase activity"/>
    <property type="evidence" value="ECO:0007669"/>
    <property type="project" value="UniProtKB-KW"/>
</dbReference>
<dbReference type="InterPro" id="IPR000719">
    <property type="entry name" value="Prot_kinase_dom"/>
</dbReference>
<dbReference type="PROSITE" id="PS00108">
    <property type="entry name" value="PROTEIN_KINASE_ST"/>
    <property type="match status" value="1"/>
</dbReference>
<feature type="compositionally biased region" description="Basic and acidic residues" evidence="20">
    <location>
        <begin position="719"/>
        <end position="733"/>
    </location>
</feature>
<keyword evidence="9 19" id="KW-0547">Nucleotide-binding</keyword>
<dbReference type="SUPFAM" id="SSF56112">
    <property type="entry name" value="Protein kinase-like (PK-like)"/>
    <property type="match status" value="1"/>
</dbReference>
<dbReference type="InterPro" id="IPR008271">
    <property type="entry name" value="Ser/Thr_kinase_AS"/>
</dbReference>
<dbReference type="Gene3D" id="1.20.1440.180">
    <property type="entry name" value="KEN domain"/>
    <property type="match status" value="1"/>
</dbReference>
<dbReference type="Pfam" id="PF00069">
    <property type="entry name" value="Pkinase"/>
    <property type="match status" value="2"/>
</dbReference>
<evidence type="ECO:0000256" key="17">
    <source>
        <dbReference type="ARBA" id="ARBA00048659"/>
    </source>
</evidence>
<accession>A0AAV9GD27</accession>
<dbReference type="InterPro" id="IPR017441">
    <property type="entry name" value="Protein_kinase_ATP_BS"/>
</dbReference>
<proteinExistence type="predicted"/>
<keyword evidence="5" id="KW-0808">Transferase</keyword>
<dbReference type="GO" id="GO:0005524">
    <property type="term" value="F:ATP binding"/>
    <property type="evidence" value="ECO:0007669"/>
    <property type="project" value="UniProtKB-UniRule"/>
</dbReference>
<reference evidence="24" key="2">
    <citation type="submission" date="2023-05" db="EMBL/GenBank/DDBJ databases">
        <authorList>
            <consortium name="Lawrence Berkeley National Laboratory"/>
            <person name="Steindorff A."/>
            <person name="Hensen N."/>
            <person name="Bonometti L."/>
            <person name="Westerberg I."/>
            <person name="Brannstrom I.O."/>
            <person name="Guillou S."/>
            <person name="Cros-Aarteil S."/>
            <person name="Calhoun S."/>
            <person name="Haridas S."/>
            <person name="Kuo A."/>
            <person name="Mondo S."/>
            <person name="Pangilinan J."/>
            <person name="Riley R."/>
            <person name="Labutti K."/>
            <person name="Andreopoulos B."/>
            <person name="Lipzen A."/>
            <person name="Chen C."/>
            <person name="Yanf M."/>
            <person name="Daum C."/>
            <person name="Ng V."/>
            <person name="Clum A."/>
            <person name="Ohm R."/>
            <person name="Martin F."/>
            <person name="Silar P."/>
            <person name="Natvig D."/>
            <person name="Lalanne C."/>
            <person name="Gautier V."/>
            <person name="Ament-Velasquez S.L."/>
            <person name="Kruys A."/>
            <person name="Hutchinson M.I."/>
            <person name="Powell A.J."/>
            <person name="Barry K."/>
            <person name="Miller A.N."/>
            <person name="Grigoriev I.V."/>
            <person name="Debuchy R."/>
            <person name="Gladieux P."/>
            <person name="Thoren M.H."/>
            <person name="Johannesson H."/>
        </authorList>
    </citation>
    <scope>NUCLEOTIDE SEQUENCE</scope>
    <source>
        <strain evidence="24">PSN243</strain>
    </source>
</reference>
<evidence type="ECO:0000256" key="9">
    <source>
        <dbReference type="ARBA" id="ARBA00022741"/>
    </source>
</evidence>
<dbReference type="SUPFAM" id="SSF50998">
    <property type="entry name" value="Quinoprotein alcohol dehydrogenase-like"/>
    <property type="match status" value="1"/>
</dbReference>
<dbReference type="PROSITE" id="PS00107">
    <property type="entry name" value="PROTEIN_KINASE_ATP"/>
    <property type="match status" value="1"/>
</dbReference>
<dbReference type="InterPro" id="IPR015943">
    <property type="entry name" value="WD40/YVTN_repeat-like_dom_sf"/>
</dbReference>
<comment type="catalytic activity">
    <reaction evidence="18">
        <text>L-seryl-[protein] + ATP = O-phospho-L-seryl-[protein] + ADP + H(+)</text>
        <dbReference type="Rhea" id="RHEA:17989"/>
        <dbReference type="Rhea" id="RHEA-COMP:9863"/>
        <dbReference type="Rhea" id="RHEA-COMP:11604"/>
        <dbReference type="ChEBI" id="CHEBI:15378"/>
        <dbReference type="ChEBI" id="CHEBI:29999"/>
        <dbReference type="ChEBI" id="CHEBI:30616"/>
        <dbReference type="ChEBI" id="CHEBI:83421"/>
        <dbReference type="ChEBI" id="CHEBI:456216"/>
        <dbReference type="EC" id="2.7.11.1"/>
    </reaction>
    <physiologicalReaction direction="left-to-right" evidence="18">
        <dbReference type="Rhea" id="RHEA:17990"/>
    </physiologicalReaction>
</comment>
<feature type="domain" description="KEN" evidence="23">
    <location>
        <begin position="1083"/>
        <end position="1215"/>
    </location>
</feature>
<dbReference type="GO" id="GO:0051082">
    <property type="term" value="F:unfolded protein binding"/>
    <property type="evidence" value="ECO:0007669"/>
    <property type="project" value="TreeGrafter"/>
</dbReference>
<dbReference type="SMART" id="SM00564">
    <property type="entry name" value="PQQ"/>
    <property type="match status" value="2"/>
</dbReference>
<dbReference type="PROSITE" id="PS51392">
    <property type="entry name" value="KEN"/>
    <property type="match status" value="1"/>
</dbReference>
<dbReference type="PANTHER" id="PTHR13954">
    <property type="entry name" value="IRE1-RELATED"/>
    <property type="match status" value="1"/>
</dbReference>
<dbReference type="GO" id="GO:0004521">
    <property type="term" value="F:RNA endonuclease activity"/>
    <property type="evidence" value="ECO:0007669"/>
    <property type="project" value="InterPro"/>
</dbReference>
<comment type="subcellular location">
    <subcellularLocation>
        <location evidence="2">Membrane</location>
        <topology evidence="2">Single-pass type I membrane protein</topology>
    </subcellularLocation>
</comment>
<reference evidence="24" key="1">
    <citation type="journal article" date="2023" name="Mol. Phylogenet. Evol.">
        <title>Genome-scale phylogeny and comparative genomics of the fungal order Sordariales.</title>
        <authorList>
            <person name="Hensen N."/>
            <person name="Bonometti L."/>
            <person name="Westerberg I."/>
            <person name="Brannstrom I.O."/>
            <person name="Guillou S."/>
            <person name="Cros-Aarteil S."/>
            <person name="Calhoun S."/>
            <person name="Haridas S."/>
            <person name="Kuo A."/>
            <person name="Mondo S."/>
            <person name="Pangilinan J."/>
            <person name="Riley R."/>
            <person name="LaButti K."/>
            <person name="Andreopoulos B."/>
            <person name="Lipzen A."/>
            <person name="Chen C."/>
            <person name="Yan M."/>
            <person name="Daum C."/>
            <person name="Ng V."/>
            <person name="Clum A."/>
            <person name="Steindorff A."/>
            <person name="Ohm R.A."/>
            <person name="Martin F."/>
            <person name="Silar P."/>
            <person name="Natvig D.O."/>
            <person name="Lalanne C."/>
            <person name="Gautier V."/>
            <person name="Ament-Velasquez S.L."/>
            <person name="Kruys A."/>
            <person name="Hutchinson M.I."/>
            <person name="Powell A.J."/>
            <person name="Barry K."/>
            <person name="Miller A.N."/>
            <person name="Grigoriev I.V."/>
            <person name="Debuchy R."/>
            <person name="Gladieux P."/>
            <person name="Hiltunen Thoren M."/>
            <person name="Johannesson H."/>
        </authorList>
    </citation>
    <scope>NUCLEOTIDE SEQUENCE</scope>
    <source>
        <strain evidence="24">PSN243</strain>
    </source>
</reference>
<name>A0AAV9GD27_9PEZI</name>
<dbReference type="CDD" id="cd10422">
    <property type="entry name" value="RNase_Ire1"/>
    <property type="match status" value="1"/>
</dbReference>
<evidence type="ECO:0000256" key="14">
    <source>
        <dbReference type="ARBA" id="ARBA00022989"/>
    </source>
</evidence>
<comment type="caution">
    <text evidence="24">The sequence shown here is derived from an EMBL/GenBank/DDBJ whole genome shotgun (WGS) entry which is preliminary data.</text>
</comment>
<dbReference type="Gene3D" id="2.130.10.10">
    <property type="entry name" value="YVTN repeat-like/Quinoprotein amine dehydrogenase"/>
    <property type="match status" value="1"/>
</dbReference>
<evidence type="ECO:0000256" key="2">
    <source>
        <dbReference type="ARBA" id="ARBA00004479"/>
    </source>
</evidence>
<evidence type="ECO:0000256" key="13">
    <source>
        <dbReference type="ARBA" id="ARBA00022842"/>
    </source>
</evidence>
<dbReference type="CDD" id="cd09769">
    <property type="entry name" value="Luminal_IRE1"/>
    <property type="match status" value="1"/>
</dbReference>
<keyword evidence="25" id="KW-1185">Reference proteome</keyword>
<evidence type="ECO:0000256" key="19">
    <source>
        <dbReference type="PROSITE-ProRule" id="PRU10141"/>
    </source>
</evidence>
<dbReference type="GO" id="GO:1990604">
    <property type="term" value="C:IRE1-TRAF2-ASK1 complex"/>
    <property type="evidence" value="ECO:0007669"/>
    <property type="project" value="TreeGrafter"/>
</dbReference>
<feature type="region of interest" description="Disordered" evidence="20">
    <location>
        <begin position="673"/>
        <end position="739"/>
    </location>
</feature>
<dbReference type="GO" id="GO:0036498">
    <property type="term" value="P:IRE1-mediated unfolded protein response"/>
    <property type="evidence" value="ECO:0007669"/>
    <property type="project" value="TreeGrafter"/>
</dbReference>
<evidence type="ECO:0000256" key="11">
    <source>
        <dbReference type="ARBA" id="ARBA00022801"/>
    </source>
</evidence>
<dbReference type="Gene3D" id="3.30.200.20">
    <property type="entry name" value="Phosphorylase Kinase, domain 1"/>
    <property type="match status" value="1"/>
</dbReference>
<evidence type="ECO:0000256" key="12">
    <source>
        <dbReference type="ARBA" id="ARBA00022840"/>
    </source>
</evidence>
<evidence type="ECO:0000256" key="8">
    <source>
        <dbReference type="ARBA" id="ARBA00022729"/>
    </source>
</evidence>
<evidence type="ECO:0000256" key="5">
    <source>
        <dbReference type="ARBA" id="ARBA00022679"/>
    </source>
</evidence>
<organism evidence="24 25">
    <name type="scientific">Podospora aff. communis PSN243</name>
    <dbReference type="NCBI Taxonomy" id="3040156"/>
    <lineage>
        <taxon>Eukaryota</taxon>
        <taxon>Fungi</taxon>
        <taxon>Dikarya</taxon>
        <taxon>Ascomycota</taxon>
        <taxon>Pezizomycotina</taxon>
        <taxon>Sordariomycetes</taxon>
        <taxon>Sordariomycetidae</taxon>
        <taxon>Sordariales</taxon>
        <taxon>Podosporaceae</taxon>
        <taxon>Podospora</taxon>
    </lineage>
</organism>
<comment type="cofactor">
    <cofactor evidence="1">
        <name>Mg(2+)</name>
        <dbReference type="ChEBI" id="CHEBI:18420"/>
    </cofactor>
</comment>
<evidence type="ECO:0000256" key="10">
    <source>
        <dbReference type="ARBA" id="ARBA00022777"/>
    </source>
</evidence>
<feature type="binding site" evidence="19">
    <location>
        <position position="809"/>
    </location>
    <ligand>
        <name>ATP</name>
        <dbReference type="ChEBI" id="CHEBI:30616"/>
    </ligand>
</feature>
<keyword evidence="13" id="KW-0460">Magnesium</keyword>
<evidence type="ECO:0000256" key="4">
    <source>
        <dbReference type="ARBA" id="ARBA00022527"/>
    </source>
</evidence>
<evidence type="ECO:0000313" key="24">
    <source>
        <dbReference type="EMBL" id="KAK4445057.1"/>
    </source>
</evidence>
<dbReference type="InterPro" id="IPR018391">
    <property type="entry name" value="PQQ_b-propeller_rpt"/>
</dbReference>
<dbReference type="SMART" id="SM00580">
    <property type="entry name" value="PUG"/>
    <property type="match status" value="1"/>
</dbReference>
<dbReference type="InterPro" id="IPR045133">
    <property type="entry name" value="IRE1/2-like"/>
</dbReference>
<feature type="domain" description="Protein kinase" evidence="22">
    <location>
        <begin position="781"/>
        <end position="1080"/>
    </location>
</feature>
<feature type="chain" id="PRO_5043395673" description="non-specific serine/threonine protein kinase" evidence="21">
    <location>
        <begin position="33"/>
        <end position="1218"/>
    </location>
</feature>
<dbReference type="InterPro" id="IPR011009">
    <property type="entry name" value="Kinase-like_dom_sf"/>
</dbReference>
<evidence type="ECO:0000256" key="6">
    <source>
        <dbReference type="ARBA" id="ARBA00022692"/>
    </source>
</evidence>
<evidence type="ECO:0000259" key="22">
    <source>
        <dbReference type="PROSITE" id="PS50011"/>
    </source>
</evidence>
<dbReference type="EMBL" id="MU865969">
    <property type="protein sequence ID" value="KAK4445057.1"/>
    <property type="molecule type" value="Genomic_DNA"/>
</dbReference>
<keyword evidence="6" id="KW-0812">Transmembrane</keyword>
<feature type="compositionally biased region" description="Basic residues" evidence="20">
    <location>
        <begin position="700"/>
        <end position="718"/>
    </location>
</feature>
<sequence length="1218" mass="135368">MMRRPPGQVAQPRRYLLALAIIILPWLKLADAQQQQSRLPPLHTQIRSPPEGDQHVASNLAGTPLTALTGQQVVETPRILDRRKNTIAGNAADEYPHSHNDDVLLHDDASAQYLAPDLSRRAAPPSVYRPNRNGVGLSQHIARSLDDWEVEDYVLLATVDGDLYASDRATGHERWHYHAGHPMVETTHFRANKSELDEDFGEIDQFRWVVEPTRDGELYIWRPDENGTPILTRMGWTMKKLVEVLSPRLEQGIMYAGDKKTTMVTLNAATGALIKEFGSSGSYINKIEAESCLKPNAIADGSGAECADGGTITLGRTEYTVAIHRHDTGQLLASLKYSEWVPNTQDNDLIRQNHVTKDNRYITGQHDGKVYGFDYARRNDERPLFQKSLSSPVARVFDVLHRCETPGADPHLIALPQPPIPSVDEESRRRRNEKVFLNQTEAGSWYALSGNWYPLIVEADEALIHSKAWDKMRSEIGSELNEDVISKLMVGTHALFGGFEGHTRPNGHSSGQLTLPPGTSVDYEGIPDVPDTSPHLPAPTDPSLGGILGAKRLPDFVLDFVQNPIAVLFTIILLLANRDGVSSVARKVRKFINGKLSEKSSPDFQVEVNPTAPSREPVLGEPGVKEQPAVANPAQQAVPETAIEQDGTSPVVAAEPNLATVAEPQATAPAVTFDVPEKNDTPPAPDDPTDATAAVEGTPKQKRKAHRGRRGGAKHKKPFNKDKREGSQSRDDEPPQQSVEEVINKAKQLGAQPKLEPDILTVNSGVEEISGPILKMGSLEVNEEQQLGTGSNGTVVFAGKWDGRDVAVKRMLVQFNEIASQETRLLRESDDHPNVIRYFAQQQRAAFLYIALELCQASLADIVQKPSQFRELAQAGEKDMPGVLYQVANGLSHLHSLRIVHRDLKPQNILVNMGKDGRPRLLVSDFGLCKKLEGGQSSFGATTAHAAGTSGWRAPELLLDDDSPGGPMTIDPNSSLHSASGSGVVGAELNGPIHRRVTRAIDIFSLGLVFYYVLTKGYHPFDCGDRYMREVNIRKGKYSLEHLESLGDFAYEADDLIRSMLQPKPKDRPSAREVMAHPFFWSPKKRLSFLCDVSDHFEKEPRDPPSWKLKILEEYAPDVVKGDFQKHLPKEFIESLGKQRKYTGDRLLDLLRALRNKRNHYEDMPESLRKAVGPLPDGYLGFWTRRFPNLLICCWNVVYDAGDWDNDRFREYYEPANL</sequence>
<evidence type="ECO:0000256" key="18">
    <source>
        <dbReference type="ARBA" id="ARBA00048977"/>
    </source>
</evidence>
<dbReference type="InterPro" id="IPR038357">
    <property type="entry name" value="KEN_sf"/>
</dbReference>
<dbReference type="Pfam" id="PF06479">
    <property type="entry name" value="Ribonuc_2-5A"/>
    <property type="match status" value="1"/>
</dbReference>
<keyword evidence="12 19" id="KW-0067">ATP-binding</keyword>
<dbReference type="GO" id="GO:0046872">
    <property type="term" value="F:metal ion binding"/>
    <property type="evidence" value="ECO:0007669"/>
    <property type="project" value="UniProtKB-KW"/>
</dbReference>
<evidence type="ECO:0000313" key="25">
    <source>
        <dbReference type="Proteomes" id="UP001321760"/>
    </source>
</evidence>
<dbReference type="PANTHER" id="PTHR13954:SF6">
    <property type="entry name" value="NON-SPECIFIC SERINE_THREONINE PROTEIN KINASE"/>
    <property type="match status" value="1"/>
</dbReference>
<feature type="signal peptide" evidence="21">
    <location>
        <begin position="1"/>
        <end position="32"/>
    </location>
</feature>
<comment type="catalytic activity">
    <reaction evidence="17">
        <text>L-threonyl-[protein] + ATP = O-phospho-L-threonyl-[protein] + ADP + H(+)</text>
        <dbReference type="Rhea" id="RHEA:46608"/>
        <dbReference type="Rhea" id="RHEA-COMP:11060"/>
        <dbReference type="Rhea" id="RHEA-COMP:11605"/>
        <dbReference type="ChEBI" id="CHEBI:15378"/>
        <dbReference type="ChEBI" id="CHEBI:30013"/>
        <dbReference type="ChEBI" id="CHEBI:30616"/>
        <dbReference type="ChEBI" id="CHEBI:61977"/>
        <dbReference type="ChEBI" id="CHEBI:456216"/>
        <dbReference type="EC" id="2.7.11.1"/>
    </reaction>
    <physiologicalReaction direction="left-to-right" evidence="17">
        <dbReference type="Rhea" id="RHEA:46609"/>
    </physiologicalReaction>
</comment>
<keyword evidence="16" id="KW-0325">Glycoprotein</keyword>
<dbReference type="FunFam" id="1.10.510.10:FF:000572">
    <property type="entry name" value="Serine/threonine-protein kinase/endoribonuclease IRE1"/>
    <property type="match status" value="1"/>
</dbReference>
<keyword evidence="8 21" id="KW-0732">Signal</keyword>
<dbReference type="AlphaFoldDB" id="A0AAV9GD27"/>
<dbReference type="GO" id="GO:0016787">
    <property type="term" value="F:hydrolase activity"/>
    <property type="evidence" value="ECO:0007669"/>
    <property type="project" value="UniProtKB-KW"/>
</dbReference>
<evidence type="ECO:0000256" key="16">
    <source>
        <dbReference type="ARBA" id="ARBA00023180"/>
    </source>
</evidence>
<dbReference type="EC" id="2.7.11.1" evidence="3"/>
<feature type="region of interest" description="Disordered" evidence="20">
    <location>
        <begin position="601"/>
        <end position="636"/>
    </location>
</feature>
<keyword evidence="14" id="KW-1133">Transmembrane helix</keyword>
<keyword evidence="7" id="KW-0479">Metal-binding</keyword>
<dbReference type="Proteomes" id="UP001321760">
    <property type="component" value="Unassembled WGS sequence"/>
</dbReference>
<dbReference type="GO" id="GO:0070059">
    <property type="term" value="P:intrinsic apoptotic signaling pathway in response to endoplasmic reticulum stress"/>
    <property type="evidence" value="ECO:0007669"/>
    <property type="project" value="TreeGrafter"/>
</dbReference>
<dbReference type="PROSITE" id="PS50011">
    <property type="entry name" value="PROTEIN_KINASE_DOM"/>
    <property type="match status" value="1"/>
</dbReference>
<dbReference type="Gene3D" id="1.10.510.10">
    <property type="entry name" value="Transferase(Phosphotransferase) domain 1"/>
    <property type="match status" value="1"/>
</dbReference>
<evidence type="ECO:0000256" key="1">
    <source>
        <dbReference type="ARBA" id="ARBA00001946"/>
    </source>
</evidence>
<dbReference type="InterPro" id="IPR010513">
    <property type="entry name" value="KEN_dom"/>
</dbReference>
<evidence type="ECO:0000259" key="23">
    <source>
        <dbReference type="PROSITE" id="PS51392"/>
    </source>
</evidence>
<keyword evidence="4" id="KW-0723">Serine/threonine-protein kinase</keyword>
<dbReference type="SMART" id="SM00220">
    <property type="entry name" value="S_TKc"/>
    <property type="match status" value="1"/>
</dbReference>
<evidence type="ECO:0000256" key="3">
    <source>
        <dbReference type="ARBA" id="ARBA00012513"/>
    </source>
</evidence>
<feature type="compositionally biased region" description="Low complexity" evidence="20">
    <location>
        <begin position="627"/>
        <end position="636"/>
    </location>
</feature>
<evidence type="ECO:0000256" key="20">
    <source>
        <dbReference type="SAM" id="MobiDB-lite"/>
    </source>
</evidence>
<dbReference type="GO" id="GO:0006397">
    <property type="term" value="P:mRNA processing"/>
    <property type="evidence" value="ECO:0007669"/>
    <property type="project" value="InterPro"/>
</dbReference>
<keyword evidence="11" id="KW-0378">Hydrolase</keyword>